<keyword evidence="2" id="KW-0472">Membrane</keyword>
<feature type="coiled-coil region" evidence="1">
    <location>
        <begin position="3"/>
        <end position="37"/>
    </location>
</feature>
<name>A0A7C4RWF1_9BACT</name>
<accession>A0A7C4RWF1</accession>
<keyword evidence="2" id="KW-1133">Transmembrane helix</keyword>
<evidence type="ECO:0000313" key="3">
    <source>
        <dbReference type="EMBL" id="HGU40782.1"/>
    </source>
</evidence>
<organism evidence="3">
    <name type="scientific">Fervidobacterium thailandense</name>
    <dbReference type="NCBI Taxonomy" id="1008305"/>
    <lineage>
        <taxon>Bacteria</taxon>
        <taxon>Thermotogati</taxon>
        <taxon>Thermotogota</taxon>
        <taxon>Thermotogae</taxon>
        <taxon>Thermotogales</taxon>
        <taxon>Fervidobacteriaceae</taxon>
        <taxon>Fervidobacterium</taxon>
    </lineage>
</organism>
<gene>
    <name evidence="3" type="ORF">ENT77_06250</name>
</gene>
<feature type="transmembrane region" description="Helical" evidence="2">
    <location>
        <begin position="44"/>
        <end position="65"/>
    </location>
</feature>
<evidence type="ECO:0000256" key="1">
    <source>
        <dbReference type="SAM" id="Coils"/>
    </source>
</evidence>
<keyword evidence="1" id="KW-0175">Coiled coil</keyword>
<evidence type="ECO:0000256" key="2">
    <source>
        <dbReference type="SAM" id="Phobius"/>
    </source>
</evidence>
<protein>
    <submittedName>
        <fullName evidence="3">Uncharacterized protein</fullName>
    </submittedName>
</protein>
<sequence>MLEDDLQSRVEELEHSVEALKKENEELRMKIELLENDLDDTWSILRTAFVTLVLAFVIVAITWFFPFQARAYGYLSMDDVRRKSIAVSVEILIFGFLLLFSIAPAFWRRFRR</sequence>
<dbReference type="EMBL" id="DSZY01000029">
    <property type="protein sequence ID" value="HGU40782.1"/>
    <property type="molecule type" value="Genomic_DNA"/>
</dbReference>
<comment type="caution">
    <text evidence="3">The sequence shown here is derived from an EMBL/GenBank/DDBJ whole genome shotgun (WGS) entry which is preliminary data.</text>
</comment>
<feature type="transmembrane region" description="Helical" evidence="2">
    <location>
        <begin position="85"/>
        <end position="107"/>
    </location>
</feature>
<dbReference type="AlphaFoldDB" id="A0A7C4RWF1"/>
<keyword evidence="2" id="KW-0812">Transmembrane</keyword>
<reference evidence="3" key="1">
    <citation type="journal article" date="2020" name="mSystems">
        <title>Genome- and Community-Level Interaction Insights into Carbon Utilization and Element Cycling Functions of Hydrothermarchaeota in Hydrothermal Sediment.</title>
        <authorList>
            <person name="Zhou Z."/>
            <person name="Liu Y."/>
            <person name="Xu W."/>
            <person name="Pan J."/>
            <person name="Luo Z.H."/>
            <person name="Li M."/>
        </authorList>
    </citation>
    <scope>NUCLEOTIDE SEQUENCE [LARGE SCALE GENOMIC DNA]</scope>
    <source>
        <strain evidence="3">SpSt-609</strain>
    </source>
</reference>
<proteinExistence type="predicted"/>